<dbReference type="PANTHER" id="PTHR39966:SF3">
    <property type="entry name" value="DUF438 DOMAIN-CONTAINING PROTEIN"/>
    <property type="match status" value="1"/>
</dbReference>
<dbReference type="Proteomes" id="UP000003303">
    <property type="component" value="Unassembled WGS sequence"/>
</dbReference>
<dbReference type="Gene3D" id="1.20.120.520">
    <property type="entry name" value="nmb1532 protein domain like"/>
    <property type="match status" value="1"/>
</dbReference>
<dbReference type="GO" id="GO:0005886">
    <property type="term" value="C:plasma membrane"/>
    <property type="evidence" value="ECO:0007669"/>
    <property type="project" value="TreeGrafter"/>
</dbReference>
<evidence type="ECO:0000259" key="2">
    <source>
        <dbReference type="Pfam" id="PF04282"/>
    </source>
</evidence>
<dbReference type="STRING" id="596327.PORUE0001_1047"/>
<evidence type="ECO:0000313" key="4">
    <source>
        <dbReference type="Proteomes" id="UP000003303"/>
    </source>
</evidence>
<proteinExistence type="predicted"/>
<reference evidence="3 4" key="1">
    <citation type="submission" date="2009-04" db="EMBL/GenBank/DDBJ databases">
        <authorList>
            <person name="Sebastian Y."/>
            <person name="Madupu R."/>
            <person name="Durkin A.S."/>
            <person name="Torralba M."/>
            <person name="Methe B."/>
            <person name="Sutton G.G."/>
            <person name="Strausberg R.L."/>
            <person name="Nelson K.E."/>
        </authorList>
    </citation>
    <scope>NUCLEOTIDE SEQUENCE [LARGE SCALE GENOMIC DNA]</scope>
    <source>
        <strain evidence="3 4">60-3</strain>
    </source>
</reference>
<feature type="domain" description="Hemerythrin-like" evidence="1">
    <location>
        <begin position="93"/>
        <end position="229"/>
    </location>
</feature>
<dbReference type="AlphaFoldDB" id="C2MB34"/>
<dbReference type="SUPFAM" id="SSF55785">
    <property type="entry name" value="PYP-like sensor domain (PAS domain)"/>
    <property type="match status" value="1"/>
</dbReference>
<dbReference type="InterPro" id="IPR007380">
    <property type="entry name" value="DUF438"/>
</dbReference>
<dbReference type="PANTHER" id="PTHR39966">
    <property type="entry name" value="BLL2471 PROTEIN-RELATED"/>
    <property type="match status" value="1"/>
</dbReference>
<keyword evidence="4" id="KW-1185">Reference proteome</keyword>
<dbReference type="eggNOG" id="COG2461">
    <property type="taxonomic scope" value="Bacteria"/>
</dbReference>
<dbReference type="RefSeq" id="WP_007365089.1">
    <property type="nucleotide sequence ID" value="NZ_ACLR01000118.1"/>
</dbReference>
<name>C2MB34_9PORP</name>
<feature type="domain" description="DUF438" evidence="2">
    <location>
        <begin position="16"/>
        <end position="82"/>
    </location>
</feature>
<dbReference type="Pfam" id="PF13596">
    <property type="entry name" value="PAS_10"/>
    <property type="match status" value="1"/>
</dbReference>
<dbReference type="OrthoDB" id="9769774at2"/>
<organism evidence="3 4">
    <name type="scientific">Porphyromonas uenonis 60-3</name>
    <dbReference type="NCBI Taxonomy" id="596327"/>
    <lineage>
        <taxon>Bacteria</taxon>
        <taxon>Pseudomonadati</taxon>
        <taxon>Bacteroidota</taxon>
        <taxon>Bacteroidia</taxon>
        <taxon>Bacteroidales</taxon>
        <taxon>Porphyromonadaceae</taxon>
        <taxon>Porphyromonas</taxon>
    </lineage>
</organism>
<evidence type="ECO:0000313" key="3">
    <source>
        <dbReference type="EMBL" id="EEK17119.1"/>
    </source>
</evidence>
<dbReference type="Gene3D" id="3.30.450.20">
    <property type="entry name" value="PAS domain"/>
    <property type="match status" value="1"/>
</dbReference>
<dbReference type="InterPro" id="IPR035965">
    <property type="entry name" value="PAS-like_dom_sf"/>
</dbReference>
<evidence type="ECO:0000259" key="1">
    <source>
        <dbReference type="Pfam" id="PF01814"/>
    </source>
</evidence>
<sequence length="412" mass="47250">MSEFLHNTPDERKAMLKEILLRLHQGEQPEALKRQLSTLLHAIPYQEVVAVEEELIAQGLLSTDEIQLFCDHHSEILEGAIDVSGAKEVPAGHPIDTFRAENVALGEVVSEYYALAKEVKEEHCERPLSELLLSLRSIFNRLMDVDKHYLRKEYLLFPYLEQHGVTGPPVVMWGKHDEIRKLLKSAIAVLSGETSDMASLKAHIVETFDPAVEMLDSMITKEEMILFPMTLDLLSEAEWYHIYQETPEFGYCLYDPQTVWKPDVEADNLHFQYESHDAIRLSTGAFSVAELEALLIHLPIDITFVDKDDKVRFYSHSPKRVFARNRSIIGRDVRMCHPPESVHVVETILADFKSGRQSCAKFWIGNFRGRFIYIEYTAVRDPEGNYLGVVECSQDITELRQLEGSRTLLNYD</sequence>
<dbReference type="EMBL" id="ACLR01000118">
    <property type="protein sequence ID" value="EEK17119.1"/>
    <property type="molecule type" value="Genomic_DNA"/>
</dbReference>
<comment type="caution">
    <text evidence="3">The sequence shown here is derived from an EMBL/GenBank/DDBJ whole genome shotgun (WGS) entry which is preliminary data.</text>
</comment>
<accession>C2MB34</accession>
<dbReference type="Pfam" id="PF01814">
    <property type="entry name" value="Hemerythrin"/>
    <property type="match status" value="1"/>
</dbReference>
<protein>
    <submittedName>
        <fullName evidence="3">Hemerythrin HHE cation binding domain protein</fullName>
    </submittedName>
</protein>
<dbReference type="Pfam" id="PF04282">
    <property type="entry name" value="DUF438"/>
    <property type="match status" value="1"/>
</dbReference>
<gene>
    <name evidence="3" type="ORF">PORUE0001_1047</name>
</gene>
<dbReference type="InterPro" id="IPR012312">
    <property type="entry name" value="Hemerythrin-like"/>
</dbReference>